<dbReference type="RefSeq" id="XP_005758883.1">
    <property type="nucleotide sequence ID" value="XM_005758826.1"/>
</dbReference>
<feature type="domain" description="Gfo/Idh/MocA-like oxidoreductase C-terminal" evidence="2">
    <location>
        <begin position="154"/>
        <end position="385"/>
    </location>
</feature>
<dbReference type="AlphaFoldDB" id="A0A0D3I5B9"/>
<reference evidence="3" key="2">
    <citation type="submission" date="2024-10" db="UniProtKB">
        <authorList>
            <consortium name="EnsemblProtists"/>
        </authorList>
    </citation>
    <scope>IDENTIFICATION</scope>
</reference>
<evidence type="ECO:0000313" key="4">
    <source>
        <dbReference type="Proteomes" id="UP000013827"/>
    </source>
</evidence>
<dbReference type="GeneID" id="17252607"/>
<dbReference type="InterPro" id="IPR036291">
    <property type="entry name" value="NAD(P)-bd_dom_sf"/>
</dbReference>
<dbReference type="InterPro" id="IPR050424">
    <property type="entry name" value="Gfo-Idh-MocA_inositol_DH"/>
</dbReference>
<dbReference type="Proteomes" id="UP000013827">
    <property type="component" value="Unassembled WGS sequence"/>
</dbReference>
<organism evidence="3 4">
    <name type="scientific">Emiliania huxleyi (strain CCMP1516)</name>
    <dbReference type="NCBI Taxonomy" id="280463"/>
    <lineage>
        <taxon>Eukaryota</taxon>
        <taxon>Haptista</taxon>
        <taxon>Haptophyta</taxon>
        <taxon>Prymnesiophyceae</taxon>
        <taxon>Isochrysidales</taxon>
        <taxon>Noelaerhabdaceae</taxon>
        <taxon>Emiliania</taxon>
    </lineage>
</organism>
<dbReference type="Pfam" id="PF02894">
    <property type="entry name" value="GFO_IDH_MocA_C"/>
    <property type="match status" value="1"/>
</dbReference>
<name>A0A0D3I5B9_EMIH1</name>
<dbReference type="EnsemblProtists" id="EOD06454">
    <property type="protein sequence ID" value="EOD06454"/>
    <property type="gene ID" value="EMIHUDRAFT_446512"/>
</dbReference>
<keyword evidence="4" id="KW-1185">Reference proteome</keyword>
<evidence type="ECO:0008006" key="5">
    <source>
        <dbReference type="Google" id="ProtNLM"/>
    </source>
</evidence>
<dbReference type="Gene3D" id="3.30.360.10">
    <property type="entry name" value="Dihydrodipicolinate Reductase, domain 2"/>
    <property type="match status" value="1"/>
</dbReference>
<evidence type="ECO:0000313" key="3">
    <source>
        <dbReference type="EnsemblProtists" id="EOD06454"/>
    </source>
</evidence>
<dbReference type="OMA" id="VAMEYRY"/>
<dbReference type="HOGENOM" id="CLU_023194_13_0_1"/>
<dbReference type="SUPFAM" id="SSF55347">
    <property type="entry name" value="Glyceraldehyde-3-phosphate dehydrogenase-like, C-terminal domain"/>
    <property type="match status" value="1"/>
</dbReference>
<dbReference type="STRING" id="2903.R1DCC5"/>
<dbReference type="eggNOG" id="KOG2741">
    <property type="taxonomic scope" value="Eukaryota"/>
</dbReference>
<proteinExistence type="predicted"/>
<dbReference type="Gene3D" id="3.40.50.720">
    <property type="entry name" value="NAD(P)-binding Rossmann-like Domain"/>
    <property type="match status" value="1"/>
</dbReference>
<dbReference type="SUPFAM" id="SSF51735">
    <property type="entry name" value="NAD(P)-binding Rossmann-fold domains"/>
    <property type="match status" value="1"/>
</dbReference>
<dbReference type="InterPro" id="IPR000683">
    <property type="entry name" value="Gfo/Idh/MocA-like_OxRdtase_N"/>
</dbReference>
<dbReference type="KEGG" id="ehx:EMIHUDRAFT_446512"/>
<dbReference type="PANTHER" id="PTHR43593:SF1">
    <property type="entry name" value="INOSITOL 2-DEHYDROGENASE"/>
    <property type="match status" value="1"/>
</dbReference>
<evidence type="ECO:0000259" key="1">
    <source>
        <dbReference type="Pfam" id="PF01408"/>
    </source>
</evidence>
<evidence type="ECO:0000259" key="2">
    <source>
        <dbReference type="Pfam" id="PF02894"/>
    </source>
</evidence>
<accession>A0A0D3I5B9</accession>
<reference evidence="4" key="1">
    <citation type="journal article" date="2013" name="Nature">
        <title>Pan genome of the phytoplankton Emiliania underpins its global distribution.</title>
        <authorList>
            <person name="Read B.A."/>
            <person name="Kegel J."/>
            <person name="Klute M.J."/>
            <person name="Kuo A."/>
            <person name="Lefebvre S.C."/>
            <person name="Maumus F."/>
            <person name="Mayer C."/>
            <person name="Miller J."/>
            <person name="Monier A."/>
            <person name="Salamov A."/>
            <person name="Young J."/>
            <person name="Aguilar M."/>
            <person name="Claverie J.M."/>
            <person name="Frickenhaus S."/>
            <person name="Gonzalez K."/>
            <person name="Herman E.K."/>
            <person name="Lin Y.C."/>
            <person name="Napier J."/>
            <person name="Ogata H."/>
            <person name="Sarno A.F."/>
            <person name="Shmutz J."/>
            <person name="Schroeder D."/>
            <person name="de Vargas C."/>
            <person name="Verret F."/>
            <person name="von Dassow P."/>
            <person name="Valentin K."/>
            <person name="Van de Peer Y."/>
            <person name="Wheeler G."/>
            <person name="Dacks J.B."/>
            <person name="Delwiche C.F."/>
            <person name="Dyhrman S.T."/>
            <person name="Glockner G."/>
            <person name="John U."/>
            <person name="Richards T."/>
            <person name="Worden A.Z."/>
            <person name="Zhang X."/>
            <person name="Grigoriev I.V."/>
            <person name="Allen A.E."/>
            <person name="Bidle K."/>
            <person name="Borodovsky M."/>
            <person name="Bowler C."/>
            <person name="Brownlee C."/>
            <person name="Cock J.M."/>
            <person name="Elias M."/>
            <person name="Gladyshev V.N."/>
            <person name="Groth M."/>
            <person name="Guda C."/>
            <person name="Hadaegh A."/>
            <person name="Iglesias-Rodriguez M.D."/>
            <person name="Jenkins J."/>
            <person name="Jones B.M."/>
            <person name="Lawson T."/>
            <person name="Leese F."/>
            <person name="Lindquist E."/>
            <person name="Lobanov A."/>
            <person name="Lomsadze A."/>
            <person name="Malik S.B."/>
            <person name="Marsh M.E."/>
            <person name="Mackinder L."/>
            <person name="Mock T."/>
            <person name="Mueller-Roeber B."/>
            <person name="Pagarete A."/>
            <person name="Parker M."/>
            <person name="Probert I."/>
            <person name="Quesneville H."/>
            <person name="Raines C."/>
            <person name="Rensing S.A."/>
            <person name="Riano-Pachon D.M."/>
            <person name="Richier S."/>
            <person name="Rokitta S."/>
            <person name="Shiraiwa Y."/>
            <person name="Soanes D.M."/>
            <person name="van der Giezen M."/>
            <person name="Wahlund T.M."/>
            <person name="Williams B."/>
            <person name="Wilson W."/>
            <person name="Wolfe G."/>
            <person name="Wurch L.L."/>
        </authorList>
    </citation>
    <scope>NUCLEOTIDE SEQUENCE</scope>
</reference>
<dbReference type="InterPro" id="IPR004104">
    <property type="entry name" value="Gfo/Idh/MocA-like_OxRdtase_C"/>
</dbReference>
<dbReference type="Pfam" id="PF01408">
    <property type="entry name" value="GFO_IDH_MocA"/>
    <property type="match status" value="1"/>
</dbReference>
<dbReference type="PANTHER" id="PTHR43593">
    <property type="match status" value="1"/>
</dbReference>
<protein>
    <recommendedName>
        <fullName evidence="5">Oxidoreductase</fullName>
    </recommendedName>
</protein>
<feature type="domain" description="Gfo/Idh/MocA-like oxidoreductase N-terminal" evidence="1">
    <location>
        <begin position="9"/>
        <end position="124"/>
    </location>
</feature>
<dbReference type="GO" id="GO:0000166">
    <property type="term" value="F:nucleotide binding"/>
    <property type="evidence" value="ECO:0007669"/>
    <property type="project" value="InterPro"/>
</dbReference>
<sequence length="405" mass="44395">MPNQQGELRLGVIGTGCIGMEHIRNALLLPSVRVVAIADPHEPSRQTALAELQHAGVREVIALERDAEMLQLSDVDAVLVCTPNDTHHAVMRQVLASGKHCLVEKPLCTLISHCAETVALARQPGGFGGTAPLLWCGMEYRYIPAIARLIQEADQGLIGDLRMLSIREHRFPFLKKVGNWNRTNERTGGTLVEKCVHFFDLMRRILRSEPRRIFASGGQEVNHKSVDSDVLDCAYVIVDFQSGARAMLELCMFAEASKHQEEVSLVGTRGKLEAFAPSHGTKQDDESEVNFRRCLRSAKFIAEYEERARPPADLECGTIVEAHEKIDARLMQAGDHAGSTYYELHRFVAAALSSGAKPDVTLEDGALAVMMGVGAHESMATGLPVLWSDLVERYAHSGGAVDEPA</sequence>
<dbReference type="PaxDb" id="2903-EOD06454"/>